<gene>
    <name evidence="1" type="ORF">ZOD2009_15851</name>
</gene>
<proteinExistence type="predicted"/>
<accession>E7QWI2</accession>
<reference evidence="1 2" key="1">
    <citation type="journal article" date="2014" name="ISME J.">
        <title>Trehalose/2-sulfotrehalose biosynthesis and glycine-betaine uptake are widely spread mechanisms for osmoadaptation in the Halobacteriales.</title>
        <authorList>
            <person name="Youssef N.H."/>
            <person name="Savage-Ashlock K.N."/>
            <person name="McCully A.L."/>
            <person name="Luedtke B."/>
            <person name="Shaw E.I."/>
            <person name="Hoff W.D."/>
            <person name="Elshahed M.S."/>
        </authorList>
    </citation>
    <scope>NUCLEOTIDE SEQUENCE [LARGE SCALE GENOMIC DNA]</scope>
    <source>
        <strain evidence="1 2">DX253</strain>
    </source>
</reference>
<name>E7QWI2_HALPU</name>
<protein>
    <submittedName>
        <fullName evidence="1">Uncharacterized protein</fullName>
    </submittedName>
</protein>
<organism evidence="1 2">
    <name type="scientific">Haladaptatus paucihalophilus DX253</name>
    <dbReference type="NCBI Taxonomy" id="797209"/>
    <lineage>
        <taxon>Archaea</taxon>
        <taxon>Methanobacteriati</taxon>
        <taxon>Methanobacteriota</taxon>
        <taxon>Stenosarchaea group</taxon>
        <taxon>Halobacteria</taxon>
        <taxon>Halobacteriales</taxon>
        <taxon>Haladaptataceae</taxon>
        <taxon>Haladaptatus</taxon>
    </lineage>
</organism>
<sequence>MLAAEDLDVVSVGTPSFLHHRHVVDAATSAAIPRPIPFVAPVTMADSPVKS</sequence>
<dbReference type="PATRIC" id="fig|797209.4.peg.3120"/>
<dbReference type="Proteomes" id="UP000003751">
    <property type="component" value="Unassembled WGS sequence"/>
</dbReference>
<dbReference type="AlphaFoldDB" id="E7QWI2"/>
<comment type="caution">
    <text evidence="1">The sequence shown here is derived from an EMBL/GenBank/DDBJ whole genome shotgun (WGS) entry which is preliminary data.</text>
</comment>
<evidence type="ECO:0000313" key="1">
    <source>
        <dbReference type="EMBL" id="EFW91078.1"/>
    </source>
</evidence>
<evidence type="ECO:0000313" key="2">
    <source>
        <dbReference type="Proteomes" id="UP000003751"/>
    </source>
</evidence>
<dbReference type="EMBL" id="AEMG01000018">
    <property type="protein sequence ID" value="EFW91078.1"/>
    <property type="molecule type" value="Genomic_DNA"/>
</dbReference>